<accession>A0ABM6RDR2</accession>
<reference evidence="1 2" key="1">
    <citation type="journal article" date="2017" name="Genome Biol. Evol.">
        <title>Trajectories and Drivers of Genome Evolution in Surface-Associated Marine Phaeobacter.</title>
        <authorList>
            <person name="Freese H.M."/>
            <person name="Sikorski J."/>
            <person name="Bunk B."/>
            <person name="Scheuner C."/>
            <person name="Meier-Kolthoff J.P."/>
            <person name="Sproer C."/>
            <person name="Gram L."/>
            <person name="Overmann J."/>
        </authorList>
    </citation>
    <scope>NUCLEOTIDE SEQUENCE [LARGE SCALE GENOMIC DNA]</scope>
    <source>
        <strain evidence="1 2">P66</strain>
    </source>
</reference>
<sequence>MKYDVKRQHVGDRNYEAGDTRVARPDDVAHLVASGVLTEKAAVVPNNKALKVPSNKAK</sequence>
<dbReference type="RefSeq" id="WP_199538341.1">
    <property type="nucleotide sequence ID" value="NZ_CP010599.1"/>
</dbReference>
<evidence type="ECO:0000313" key="1">
    <source>
        <dbReference type="EMBL" id="AUQ94496.1"/>
    </source>
</evidence>
<dbReference type="EMBL" id="CP010705">
    <property type="protein sequence ID" value="AUQ94496.1"/>
    <property type="molecule type" value="Genomic_DNA"/>
</dbReference>
<evidence type="ECO:0000313" key="2">
    <source>
        <dbReference type="Proteomes" id="UP000236536"/>
    </source>
</evidence>
<gene>
    <name evidence="1" type="ORF">PhaeoP66_01714</name>
</gene>
<protein>
    <submittedName>
        <fullName evidence="1">Uncharacterized protein</fullName>
    </submittedName>
</protein>
<reference evidence="1 2" key="2">
    <citation type="journal article" date="2017" name="Int. J. Syst. Evol. Microbiol.">
        <title>Adaptation of Surface-Associated Bacteria to the Open Ocean: A Genomically Distinct Subpopulation of Phaeobacter gallaeciensis Colonizes Pacific Mesozooplankton.</title>
        <authorList>
            <person name="Freese H.M."/>
            <person name="Methner A."/>
            <person name="Overmann J."/>
        </authorList>
    </citation>
    <scope>NUCLEOTIDE SEQUENCE [LARGE SCALE GENOMIC DNA]</scope>
    <source>
        <strain evidence="1 2">P66</strain>
    </source>
</reference>
<organism evidence="1 2">
    <name type="scientific">Phaeobacter inhibens</name>
    <dbReference type="NCBI Taxonomy" id="221822"/>
    <lineage>
        <taxon>Bacteria</taxon>
        <taxon>Pseudomonadati</taxon>
        <taxon>Pseudomonadota</taxon>
        <taxon>Alphaproteobacteria</taxon>
        <taxon>Rhodobacterales</taxon>
        <taxon>Roseobacteraceae</taxon>
        <taxon>Phaeobacter</taxon>
    </lineage>
</organism>
<dbReference type="Proteomes" id="UP000236536">
    <property type="component" value="Chromosome"/>
</dbReference>
<keyword evidence="2" id="KW-1185">Reference proteome</keyword>
<proteinExistence type="predicted"/>
<name>A0ABM6RDR2_9RHOB</name>